<evidence type="ECO:0000256" key="1">
    <source>
        <dbReference type="ARBA" id="ARBA00009624"/>
    </source>
</evidence>
<evidence type="ECO:0000256" key="2">
    <source>
        <dbReference type="PROSITE-ProRule" id="PRU00285"/>
    </source>
</evidence>
<name>A0A5N5FLG6_9ROSA</name>
<comment type="similarity">
    <text evidence="1">Belongs to the eukaryotic mitochondrial porin (TC 1.B.8.1) family.</text>
</comment>
<dbReference type="Pfam" id="PF00011">
    <property type="entry name" value="HSP20"/>
    <property type="match status" value="1"/>
</dbReference>
<dbReference type="PANTHER" id="PTHR11743:SF35">
    <property type="entry name" value="PORIN_VOLTAGE-DEPENDENT ANION-SELECTIVE CHANNEL PROTEIN"/>
    <property type="match status" value="1"/>
</dbReference>
<dbReference type="SUPFAM" id="SSF49764">
    <property type="entry name" value="HSP20-like chaperones"/>
    <property type="match status" value="1"/>
</dbReference>
<dbReference type="Proteomes" id="UP000327157">
    <property type="component" value="Unassembled WGS sequence"/>
</dbReference>
<evidence type="ECO:0000256" key="3">
    <source>
        <dbReference type="RuleBase" id="RU003616"/>
    </source>
</evidence>
<dbReference type="CDD" id="cd06464">
    <property type="entry name" value="ACD_sHsps-like"/>
    <property type="match status" value="1"/>
</dbReference>
<evidence type="ECO:0000313" key="6">
    <source>
        <dbReference type="Proteomes" id="UP000327157"/>
    </source>
</evidence>
<evidence type="ECO:0000313" key="5">
    <source>
        <dbReference type="EMBL" id="KAB2603823.1"/>
    </source>
</evidence>
<organism evidence="5 6">
    <name type="scientific">Pyrus ussuriensis x Pyrus communis</name>
    <dbReference type="NCBI Taxonomy" id="2448454"/>
    <lineage>
        <taxon>Eukaryota</taxon>
        <taxon>Viridiplantae</taxon>
        <taxon>Streptophyta</taxon>
        <taxon>Embryophyta</taxon>
        <taxon>Tracheophyta</taxon>
        <taxon>Spermatophyta</taxon>
        <taxon>Magnoliopsida</taxon>
        <taxon>eudicotyledons</taxon>
        <taxon>Gunneridae</taxon>
        <taxon>Pentapetalae</taxon>
        <taxon>rosids</taxon>
        <taxon>fabids</taxon>
        <taxon>Rosales</taxon>
        <taxon>Rosaceae</taxon>
        <taxon>Amygdaloideae</taxon>
        <taxon>Maleae</taxon>
        <taxon>Pyrus</taxon>
    </lineage>
</organism>
<dbReference type="Gene3D" id="2.40.160.10">
    <property type="entry name" value="Porin"/>
    <property type="match status" value="1"/>
</dbReference>
<feature type="domain" description="SHSP" evidence="4">
    <location>
        <begin position="32"/>
        <end position="136"/>
    </location>
</feature>
<gene>
    <name evidence="5" type="ORF">D8674_037754</name>
</gene>
<dbReference type="InterPro" id="IPR027246">
    <property type="entry name" value="Porin_Euk/Tom40"/>
</dbReference>
<keyword evidence="6" id="KW-1185">Reference proteome</keyword>
<dbReference type="EMBL" id="SMOL01000676">
    <property type="protein sequence ID" value="KAB2603823.1"/>
    <property type="molecule type" value="Genomic_DNA"/>
</dbReference>
<dbReference type="InterPro" id="IPR023614">
    <property type="entry name" value="Porin_dom_sf"/>
</dbReference>
<protein>
    <submittedName>
        <fullName evidence="5">Inactive protein RESTRICTED TEV MOVEMENT 2-like</fullName>
    </submittedName>
</protein>
<reference evidence="5 6" key="1">
    <citation type="submission" date="2019-09" db="EMBL/GenBank/DDBJ databases">
        <authorList>
            <person name="Ou C."/>
        </authorList>
    </citation>
    <scope>NUCLEOTIDE SEQUENCE [LARGE SCALE GENOMIC DNA]</scope>
    <source>
        <strain evidence="5">S2</strain>
        <tissue evidence="5">Leaf</tissue>
    </source>
</reference>
<dbReference type="GO" id="GO:0005741">
    <property type="term" value="C:mitochondrial outer membrane"/>
    <property type="evidence" value="ECO:0007669"/>
    <property type="project" value="InterPro"/>
</dbReference>
<proteinExistence type="inferred from homology"/>
<dbReference type="AlphaFoldDB" id="A0A5N5FLG6"/>
<dbReference type="Gene3D" id="2.60.40.790">
    <property type="match status" value="1"/>
</dbReference>
<dbReference type="GO" id="GO:0008308">
    <property type="term" value="F:voltage-gated monoatomic anion channel activity"/>
    <property type="evidence" value="ECO:0007669"/>
    <property type="project" value="InterPro"/>
</dbReference>
<dbReference type="Pfam" id="PF01459">
    <property type="entry name" value="Porin_3"/>
    <property type="match status" value="1"/>
</dbReference>
<dbReference type="PANTHER" id="PTHR11743">
    <property type="entry name" value="VOLTAGE-DEPENDENT ANION-SELECTIVE CHANNEL"/>
    <property type="match status" value="1"/>
</dbReference>
<comment type="similarity">
    <text evidence="2 3">Belongs to the small heat shock protein (HSP20) family.</text>
</comment>
<reference evidence="5 6" key="2">
    <citation type="submission" date="2019-11" db="EMBL/GenBank/DDBJ databases">
        <title>A de novo genome assembly of a pear dwarfing rootstock.</title>
        <authorList>
            <person name="Wang F."/>
            <person name="Wang J."/>
            <person name="Li S."/>
            <person name="Zhang Y."/>
            <person name="Fang M."/>
            <person name="Ma L."/>
            <person name="Zhao Y."/>
            <person name="Jiang S."/>
        </authorList>
    </citation>
    <scope>NUCLEOTIDE SEQUENCE [LARGE SCALE GENOMIC DNA]</scope>
    <source>
        <strain evidence="5">S2</strain>
        <tissue evidence="5">Leaf</tissue>
    </source>
</reference>
<dbReference type="InterPro" id="IPR008978">
    <property type="entry name" value="HSP20-like_chaperone"/>
</dbReference>
<evidence type="ECO:0000259" key="4">
    <source>
        <dbReference type="PROSITE" id="PS01031"/>
    </source>
</evidence>
<dbReference type="InterPro" id="IPR001925">
    <property type="entry name" value="Porin_Euk"/>
</dbReference>
<accession>A0A5N5FLG6</accession>
<comment type="caution">
    <text evidence="5">The sequence shown here is derived from an EMBL/GenBank/DDBJ whole genome shotgun (WGS) entry which is preliminary data.</text>
</comment>
<dbReference type="PROSITE" id="PS01031">
    <property type="entry name" value="SHSP"/>
    <property type="match status" value="1"/>
</dbReference>
<sequence>MEIKIYLSESDIYIRGSMRAMGERLLPSTPTPMREKIVPSSDWTEDSNGHYLLVDLPDFKKEEVRLGVNISAGHITISGERQVNGKKTEYFEQNFTLPPNSDVDKITGKFDGEILYVTVPTVATAVEEQRKEPETEYENVQGGAAAVTEPPQIEKNENVEGLRPKNEGEHGSNKVDGIKYGEIRKLLGEGNRHIFFSAEDIRKWEEEGGNIIRTAMEMLNKNKGIVMTAVVAFSLGMLVSRPSHQLVWISGFRKRIRSTQMSSMRNLTLSQAQDRPISSGSGTTGCECWRPGSKPPTSLNHQNFHPCTIIVLLFDLVAPGLGTLFSFFIYQIVELQCENGFAAVAGGIGLIRNPFKRYAPVANFSTVIGGSSLISIGTDLAFDIYAGTLDKFNAGFSFNSDFKASCFTMVNPLSNTALGAELKHSFSINDTALAIGAQHAFFTHGNVGVPIWQWLRQKVFLSISGEVDFIGVKRSPNFGLSFVLGSKIT</sequence>
<dbReference type="InterPro" id="IPR002068">
    <property type="entry name" value="A-crystallin/Hsp20_dom"/>
</dbReference>
<dbReference type="OrthoDB" id="1431247at2759"/>